<dbReference type="Pfam" id="PF20039">
    <property type="entry name" value="DUF6441"/>
    <property type="match status" value="1"/>
</dbReference>
<dbReference type="Proteomes" id="UP000289220">
    <property type="component" value="Unassembled WGS sequence"/>
</dbReference>
<keyword evidence="2" id="KW-1185">Reference proteome</keyword>
<sequence length="229" mass="25676">MRHSVGGRDSLDGLERGLEEEIAGFMTAAIRDGADELKEDWRDAILDAGLGQKLALTIRNEVYPRAQASLDAAALIWTKAPGIIESYGLGATIRPANGGRYLWIPTDEVPKKRNGRALDPREVEARFGRKMVVINPGHWRTKTTTTAMKRGVAYAGFDGLVIRKSSGRWRNATPNQLNKGHRSYRETTRQFVVMFTLVPLVKKKKLLDLDAIRAASEARFPNLLNKHWR</sequence>
<dbReference type="EMBL" id="UXHF01000006">
    <property type="protein sequence ID" value="VDC51436.1"/>
    <property type="molecule type" value="Genomic_DNA"/>
</dbReference>
<reference evidence="1 2" key="1">
    <citation type="submission" date="2018-11" db="EMBL/GenBank/DDBJ databases">
        <authorList>
            <person name="Peiro R."/>
            <person name="Begona"/>
            <person name="Cbmso G."/>
            <person name="Lopez M."/>
            <person name="Gonzalez S."/>
            <person name="Sacristan E."/>
            <person name="Castillo E."/>
        </authorList>
    </citation>
    <scope>NUCLEOTIDE SEQUENCE [LARGE SCALE GENOMIC DNA]</scope>
    <source>
        <strain evidence="1">Brev_genome</strain>
    </source>
</reference>
<dbReference type="AlphaFoldDB" id="A0A7Z9C6X4"/>
<accession>A0A7Z9C6X4</accession>
<dbReference type="InterPro" id="IPR045622">
    <property type="entry name" value="DUF6441"/>
</dbReference>
<dbReference type="RefSeq" id="WP_154725469.1">
    <property type="nucleotide sequence ID" value="NZ_UXHF01000006.1"/>
</dbReference>
<name>A0A7Z9C6X4_9CAUL</name>
<protein>
    <submittedName>
        <fullName evidence="1">Uncharacterized protein</fullName>
    </submittedName>
</protein>
<proteinExistence type="predicted"/>
<gene>
    <name evidence="1" type="ORF">BREV_BREV_00505</name>
</gene>
<organism evidence="1 2">
    <name type="scientific">Brevundimonas mediterranea</name>
    <dbReference type="NCBI Taxonomy" id="74329"/>
    <lineage>
        <taxon>Bacteria</taxon>
        <taxon>Pseudomonadati</taxon>
        <taxon>Pseudomonadota</taxon>
        <taxon>Alphaproteobacteria</taxon>
        <taxon>Caulobacterales</taxon>
        <taxon>Caulobacteraceae</taxon>
        <taxon>Brevundimonas</taxon>
    </lineage>
</organism>
<evidence type="ECO:0000313" key="2">
    <source>
        <dbReference type="Proteomes" id="UP000289220"/>
    </source>
</evidence>
<evidence type="ECO:0000313" key="1">
    <source>
        <dbReference type="EMBL" id="VDC51436.1"/>
    </source>
</evidence>
<comment type="caution">
    <text evidence="1">The sequence shown here is derived from an EMBL/GenBank/DDBJ whole genome shotgun (WGS) entry which is preliminary data.</text>
</comment>